<sequence>MIHTKFMLCCLLSVLLLSCSEDDDIVRYSEKNAIFVYMAADNNLDYFGTALKKCVSPFFLIFGIIWYYT</sequence>
<comment type="caution">
    <text evidence="2">The sequence shown here is derived from an EMBL/GenBank/DDBJ whole genome shotgun (WGS) entry which is preliminary data.</text>
</comment>
<accession>A0A318HPJ7</accession>
<name>A0A318HPJ7_9BACT</name>
<reference evidence="2 3" key="1">
    <citation type="submission" date="2018-05" db="EMBL/GenBank/DDBJ databases">
        <title>Genomic Encyclopedia of Type Strains, Phase I: the one thousand microbial genomes (KMG-I) project.</title>
        <authorList>
            <person name="Kyrpides N."/>
        </authorList>
    </citation>
    <scope>NUCLEOTIDE SEQUENCE [LARGE SCALE GENOMIC DNA]</scope>
    <source>
        <strain evidence="2 3">DSM 15611</strain>
    </source>
</reference>
<dbReference type="PROSITE" id="PS51257">
    <property type="entry name" value="PROKAR_LIPOPROTEIN"/>
    <property type="match status" value="1"/>
</dbReference>
<dbReference type="AlphaFoldDB" id="A0A318HPJ7"/>
<protein>
    <submittedName>
        <fullName evidence="2">Uncharacterized protein</fullName>
    </submittedName>
</protein>
<dbReference type="Proteomes" id="UP000248314">
    <property type="component" value="Unassembled WGS sequence"/>
</dbReference>
<feature type="transmembrane region" description="Helical" evidence="1">
    <location>
        <begin position="46"/>
        <end position="68"/>
    </location>
</feature>
<proteinExistence type="predicted"/>
<evidence type="ECO:0000313" key="3">
    <source>
        <dbReference type="Proteomes" id="UP000248314"/>
    </source>
</evidence>
<keyword evidence="1" id="KW-1133">Transmembrane helix</keyword>
<keyword evidence="1" id="KW-0812">Transmembrane</keyword>
<dbReference type="EMBL" id="QJJX01000043">
    <property type="protein sequence ID" value="PXX18960.1"/>
    <property type="molecule type" value="Genomic_DNA"/>
</dbReference>
<keyword evidence="1" id="KW-0472">Membrane</keyword>
<evidence type="ECO:0000256" key="1">
    <source>
        <dbReference type="SAM" id="Phobius"/>
    </source>
</evidence>
<gene>
    <name evidence="2" type="ORF">EJ73_02499</name>
</gene>
<keyword evidence="3" id="KW-1185">Reference proteome</keyword>
<organism evidence="2 3">
    <name type="scientific">Hoylesella shahii DSM 15611 = JCM 12083</name>
    <dbReference type="NCBI Taxonomy" id="1122991"/>
    <lineage>
        <taxon>Bacteria</taxon>
        <taxon>Pseudomonadati</taxon>
        <taxon>Bacteroidota</taxon>
        <taxon>Bacteroidia</taxon>
        <taxon>Bacteroidales</taxon>
        <taxon>Prevotellaceae</taxon>
        <taxon>Hoylesella</taxon>
    </lineage>
</organism>
<evidence type="ECO:0000313" key="2">
    <source>
        <dbReference type="EMBL" id="PXX18960.1"/>
    </source>
</evidence>